<feature type="domain" description="Cas1p 10 TM acyl transferase" evidence="9">
    <location>
        <begin position="301"/>
        <end position="697"/>
    </location>
</feature>
<feature type="non-terminal residue" evidence="10">
    <location>
        <position position="1"/>
    </location>
</feature>
<feature type="transmembrane region" description="Helical" evidence="8">
    <location>
        <begin position="613"/>
        <end position="631"/>
    </location>
</feature>
<gene>
    <name evidence="10" type="ORF">BKA67DRAFT_488081</name>
</gene>
<evidence type="ECO:0000256" key="8">
    <source>
        <dbReference type="SAM" id="Phobius"/>
    </source>
</evidence>
<dbReference type="PANTHER" id="PTHR13533:SF1">
    <property type="entry name" value="N-ACETYLNEURAMINATE 9-O-ACETYLTRANSFERASE"/>
    <property type="match status" value="1"/>
</dbReference>
<evidence type="ECO:0000256" key="1">
    <source>
        <dbReference type="ARBA" id="ARBA00004141"/>
    </source>
</evidence>
<evidence type="ECO:0000313" key="10">
    <source>
        <dbReference type="EMBL" id="KAH6654573.1"/>
    </source>
</evidence>
<dbReference type="PANTHER" id="PTHR13533">
    <property type="entry name" value="N-ACETYLNEURAMINATE 9-O-ACETYLTRANSFERASE"/>
    <property type="match status" value="1"/>
</dbReference>
<sequence length="711" mass="81442">IAQNDPYHCRSLLSHGNWPARTSNWDPERAFEKWEPASCRMVEYSRDAFHDCLGGRRVVFAGDSTVRQIYWAAATRLDHMKAHVALLDVFVDDTKHDNLQFEAEGVKLEFIWDPWLNSSALHSELTKFRVQETFADIGTIKSKDEESAALIVIGAPGLWAARHGGDEYFEIFKHGVESIKIHLGSNLDGTLSSPSNDLRRNYDEAPNQILLAPVLVPWYDELSANRATTITPERIDKMNQYLRGLPRDAQSHVLWTYNKMTSDTINTYEANGIHVKDQVAERKIDVVLNARCNAAKGHQIPNEITCCMKYPKKNLLQIAVYLGATVAVVCLAISGFFKRQKSSSVGLHVQAAICIILIVVAYCAIADRGHTFVKINRHYDFSTFMEGCFIFFLLSLNSLKSSSINDKGFLSRDQSNEWKGWMQALILLYHYNHASQTLWVYKLVRLLVSGYIFLSGYGHTMYLLKTEDYSLRRAAAVIFRLNFLSALLPYIMKTDYSFYYFAPLITFWYLVVFLTLRVFKNLNQDPVLLFAKVLIAAIVTSYFIFSQQPLRLLSRACLNVFRMHWDATEARFRLSLDRYIVFFGIVTASIVHRMSVIKDILVFPDAHTKPIKPLACAFSALFILFFTVMNEKLVHEKEQYNDAHPYMSWIPILSFLILRNSHRRLRNSFMTLPAALGEISLETYVLQYHIWLGGDATAKLGFGIWKRYAGL</sequence>
<dbReference type="GO" id="GO:0005794">
    <property type="term" value="C:Golgi apparatus"/>
    <property type="evidence" value="ECO:0007669"/>
    <property type="project" value="UniProtKB-ARBA"/>
</dbReference>
<keyword evidence="7" id="KW-0325">Glycoprotein</keyword>
<feature type="transmembrane region" description="Helical" evidence="8">
    <location>
        <begin position="443"/>
        <end position="462"/>
    </location>
</feature>
<feature type="transmembrane region" description="Helical" evidence="8">
    <location>
        <begin position="643"/>
        <end position="660"/>
    </location>
</feature>
<dbReference type="RefSeq" id="XP_045958843.1">
    <property type="nucleotide sequence ID" value="XM_046096940.1"/>
</dbReference>
<feature type="transmembrane region" description="Helical" evidence="8">
    <location>
        <begin position="498"/>
        <end position="519"/>
    </location>
</feature>
<keyword evidence="6 8" id="KW-0472">Membrane</keyword>
<name>A0A9P8ZXX6_9PEZI</name>
<feature type="transmembrane region" description="Helical" evidence="8">
    <location>
        <begin position="526"/>
        <end position="545"/>
    </location>
</feature>
<reference evidence="10" key="1">
    <citation type="journal article" date="2021" name="Nat. Commun.">
        <title>Genetic determinants of endophytism in the Arabidopsis root mycobiome.</title>
        <authorList>
            <person name="Mesny F."/>
            <person name="Miyauchi S."/>
            <person name="Thiergart T."/>
            <person name="Pickel B."/>
            <person name="Atanasova L."/>
            <person name="Karlsson M."/>
            <person name="Huettel B."/>
            <person name="Barry K.W."/>
            <person name="Haridas S."/>
            <person name="Chen C."/>
            <person name="Bauer D."/>
            <person name="Andreopoulos W."/>
            <person name="Pangilinan J."/>
            <person name="LaButti K."/>
            <person name="Riley R."/>
            <person name="Lipzen A."/>
            <person name="Clum A."/>
            <person name="Drula E."/>
            <person name="Henrissat B."/>
            <person name="Kohler A."/>
            <person name="Grigoriev I.V."/>
            <person name="Martin F.M."/>
            <person name="Hacquard S."/>
        </authorList>
    </citation>
    <scope>NUCLEOTIDE SEQUENCE</scope>
    <source>
        <strain evidence="10">MPI-SDFR-AT-0073</strain>
    </source>
</reference>
<proteinExistence type="inferred from homology"/>
<dbReference type="OrthoDB" id="1932925at2759"/>
<evidence type="ECO:0000256" key="7">
    <source>
        <dbReference type="ARBA" id="ARBA00023180"/>
    </source>
</evidence>
<accession>A0A9P8ZXX6</accession>
<organism evidence="10 11">
    <name type="scientific">Truncatella angustata</name>
    <dbReference type="NCBI Taxonomy" id="152316"/>
    <lineage>
        <taxon>Eukaryota</taxon>
        <taxon>Fungi</taxon>
        <taxon>Dikarya</taxon>
        <taxon>Ascomycota</taxon>
        <taxon>Pezizomycotina</taxon>
        <taxon>Sordariomycetes</taxon>
        <taxon>Xylariomycetidae</taxon>
        <taxon>Amphisphaeriales</taxon>
        <taxon>Sporocadaceae</taxon>
        <taxon>Truncatella</taxon>
    </lineage>
</organism>
<evidence type="ECO:0000259" key="9">
    <source>
        <dbReference type="Pfam" id="PF07779"/>
    </source>
</evidence>
<dbReference type="Pfam" id="PF07779">
    <property type="entry name" value="Cas1_AcylT"/>
    <property type="match status" value="1"/>
</dbReference>
<feature type="transmembrane region" description="Helical" evidence="8">
    <location>
        <begin position="318"/>
        <end position="337"/>
    </location>
</feature>
<evidence type="ECO:0000256" key="3">
    <source>
        <dbReference type="ARBA" id="ARBA00022679"/>
    </source>
</evidence>
<dbReference type="GO" id="GO:0005975">
    <property type="term" value="P:carbohydrate metabolic process"/>
    <property type="evidence" value="ECO:0007669"/>
    <property type="project" value="UniProtKB-ARBA"/>
</dbReference>
<feature type="transmembrane region" description="Helical" evidence="8">
    <location>
        <begin position="378"/>
        <end position="396"/>
    </location>
</feature>
<dbReference type="AlphaFoldDB" id="A0A9P8ZXX6"/>
<feature type="transmembrane region" description="Helical" evidence="8">
    <location>
        <begin position="349"/>
        <end position="366"/>
    </location>
</feature>
<dbReference type="GeneID" id="70125832"/>
<comment type="caution">
    <text evidence="10">The sequence shown here is derived from an EMBL/GenBank/DDBJ whole genome shotgun (WGS) entry which is preliminary data.</text>
</comment>
<keyword evidence="11" id="KW-1185">Reference proteome</keyword>
<dbReference type="GO" id="GO:0016020">
    <property type="term" value="C:membrane"/>
    <property type="evidence" value="ECO:0007669"/>
    <property type="project" value="UniProtKB-SubCell"/>
</dbReference>
<keyword evidence="4 8" id="KW-0812">Transmembrane</keyword>
<keyword evidence="3 10" id="KW-0808">Transferase</keyword>
<evidence type="ECO:0000313" key="11">
    <source>
        <dbReference type="Proteomes" id="UP000758603"/>
    </source>
</evidence>
<evidence type="ECO:0000256" key="2">
    <source>
        <dbReference type="ARBA" id="ARBA00010666"/>
    </source>
</evidence>
<dbReference type="Proteomes" id="UP000758603">
    <property type="component" value="Unassembled WGS sequence"/>
</dbReference>
<feature type="non-terminal residue" evidence="10">
    <location>
        <position position="711"/>
    </location>
</feature>
<dbReference type="EMBL" id="JAGPXC010000004">
    <property type="protein sequence ID" value="KAH6654573.1"/>
    <property type="molecule type" value="Genomic_DNA"/>
</dbReference>
<evidence type="ECO:0000256" key="4">
    <source>
        <dbReference type="ARBA" id="ARBA00022692"/>
    </source>
</evidence>
<feature type="transmembrane region" description="Helical" evidence="8">
    <location>
        <begin position="579"/>
        <end position="601"/>
    </location>
</feature>
<comment type="subcellular location">
    <subcellularLocation>
        <location evidence="1">Membrane</location>
        <topology evidence="1">Multi-pass membrane protein</topology>
    </subcellularLocation>
</comment>
<evidence type="ECO:0000256" key="5">
    <source>
        <dbReference type="ARBA" id="ARBA00022989"/>
    </source>
</evidence>
<evidence type="ECO:0000256" key="6">
    <source>
        <dbReference type="ARBA" id="ARBA00023136"/>
    </source>
</evidence>
<dbReference type="InterPro" id="IPR012419">
    <property type="entry name" value="Cas1_AcylTrans_dom"/>
</dbReference>
<keyword evidence="5 8" id="KW-1133">Transmembrane helix</keyword>
<protein>
    <submittedName>
        <fullName evidence="10">10 TM acyl transferase domain found in Cas1p-domain-containing protein</fullName>
    </submittedName>
</protein>
<dbReference type="GO" id="GO:0016740">
    <property type="term" value="F:transferase activity"/>
    <property type="evidence" value="ECO:0007669"/>
    <property type="project" value="UniProtKB-KW"/>
</dbReference>
<comment type="similarity">
    <text evidence="2">Belongs to the PC-esterase family. CASD1 subfamily.</text>
</comment>